<dbReference type="InterPro" id="IPR018244">
    <property type="entry name" value="Allrgn_V5/Tpx1_CS"/>
</dbReference>
<dbReference type="Proteomes" id="UP001206925">
    <property type="component" value="Unassembled WGS sequence"/>
</dbReference>
<keyword evidence="5" id="KW-1185">Reference proteome</keyword>
<dbReference type="EMBL" id="JAMZMK010006914">
    <property type="protein sequence ID" value="KAI7746706.1"/>
    <property type="molecule type" value="Genomic_DNA"/>
</dbReference>
<evidence type="ECO:0000313" key="5">
    <source>
        <dbReference type="Proteomes" id="UP001206925"/>
    </source>
</evidence>
<dbReference type="PROSITE" id="PS01009">
    <property type="entry name" value="CRISP_1"/>
    <property type="match status" value="1"/>
</dbReference>
<accession>A0AAD5CUC7</accession>
<dbReference type="InterPro" id="IPR002413">
    <property type="entry name" value="V5_allergen-like"/>
</dbReference>
<dbReference type="SMART" id="SM00198">
    <property type="entry name" value="SCP"/>
    <property type="match status" value="1"/>
</dbReference>
<protein>
    <recommendedName>
        <fullName evidence="3">SCP domain-containing protein</fullName>
    </recommendedName>
</protein>
<keyword evidence="2" id="KW-0611">Plant defense</keyword>
<dbReference type="Gene3D" id="3.40.33.10">
    <property type="entry name" value="CAP"/>
    <property type="match status" value="1"/>
</dbReference>
<dbReference type="Pfam" id="PF00188">
    <property type="entry name" value="CAP"/>
    <property type="match status" value="1"/>
</dbReference>
<comment type="function">
    <text evidence="1">Probably involved in the defense reaction of plants against pathogens.</text>
</comment>
<keyword evidence="2" id="KW-0568">Pathogenesis-related protein</keyword>
<evidence type="ECO:0000313" key="4">
    <source>
        <dbReference type="EMBL" id="KAI7746706.1"/>
    </source>
</evidence>
<dbReference type="GO" id="GO:0005576">
    <property type="term" value="C:extracellular region"/>
    <property type="evidence" value="ECO:0007669"/>
    <property type="project" value="InterPro"/>
</dbReference>
<dbReference type="AlphaFoldDB" id="A0AAD5CUC7"/>
<evidence type="ECO:0000256" key="2">
    <source>
        <dbReference type="ARBA" id="ARBA00023265"/>
    </source>
</evidence>
<proteinExistence type="predicted"/>
<reference evidence="4" key="1">
    <citation type="submission" date="2022-06" db="EMBL/GenBank/DDBJ databases">
        <title>Uncovering the hologenomic basis of an extraordinary plant invasion.</title>
        <authorList>
            <person name="Bieker V.C."/>
            <person name="Martin M.D."/>
            <person name="Gilbert T."/>
            <person name="Hodgins K."/>
            <person name="Battlay P."/>
            <person name="Petersen B."/>
            <person name="Wilson J."/>
        </authorList>
    </citation>
    <scope>NUCLEOTIDE SEQUENCE</scope>
    <source>
        <strain evidence="4">AA19_3_7</strain>
        <tissue evidence="4">Leaf</tissue>
    </source>
</reference>
<dbReference type="FunFam" id="3.40.33.10:FF:000004">
    <property type="entry name" value="CAP, cysteine-rich secretory protein, antigen 5"/>
    <property type="match status" value="1"/>
</dbReference>
<sequence length="135" mass="15069">MPPLVWDTGLARYADLYARQRRQDCLLKHSNGPFGENIFWGSGDGWTPAQASMAWVAEQRWYRYGSNSCTGGRECGHYTQIVWKKTKKIGCARVTCFGGRVEKSEWAMAMNGNEKRVESGQTTTTISGYTAVMGG</sequence>
<dbReference type="InterPro" id="IPR035940">
    <property type="entry name" value="CAP_sf"/>
</dbReference>
<dbReference type="PRINTS" id="PR00837">
    <property type="entry name" value="V5TPXLIKE"/>
</dbReference>
<evidence type="ECO:0000259" key="3">
    <source>
        <dbReference type="SMART" id="SM00198"/>
    </source>
</evidence>
<name>A0AAD5CUC7_AMBAR</name>
<gene>
    <name evidence="4" type="ORF">M8C21_023970</name>
</gene>
<dbReference type="SUPFAM" id="SSF55797">
    <property type="entry name" value="PR-1-like"/>
    <property type="match status" value="1"/>
</dbReference>
<dbReference type="InterPro" id="IPR001283">
    <property type="entry name" value="CRISP-related"/>
</dbReference>
<dbReference type="PRINTS" id="PR00838">
    <property type="entry name" value="V5ALLERGEN"/>
</dbReference>
<dbReference type="InterPro" id="IPR014044">
    <property type="entry name" value="CAP_dom"/>
</dbReference>
<comment type="caution">
    <text evidence="4">The sequence shown here is derived from an EMBL/GenBank/DDBJ whole genome shotgun (WGS) entry which is preliminary data.</text>
</comment>
<feature type="domain" description="SCP" evidence="3">
    <location>
        <begin position="1"/>
        <end position="119"/>
    </location>
</feature>
<evidence type="ECO:0000256" key="1">
    <source>
        <dbReference type="ARBA" id="ARBA00003143"/>
    </source>
</evidence>
<organism evidence="4 5">
    <name type="scientific">Ambrosia artemisiifolia</name>
    <name type="common">Common ragweed</name>
    <dbReference type="NCBI Taxonomy" id="4212"/>
    <lineage>
        <taxon>Eukaryota</taxon>
        <taxon>Viridiplantae</taxon>
        <taxon>Streptophyta</taxon>
        <taxon>Embryophyta</taxon>
        <taxon>Tracheophyta</taxon>
        <taxon>Spermatophyta</taxon>
        <taxon>Magnoliopsida</taxon>
        <taxon>eudicotyledons</taxon>
        <taxon>Gunneridae</taxon>
        <taxon>Pentapetalae</taxon>
        <taxon>asterids</taxon>
        <taxon>campanulids</taxon>
        <taxon>Asterales</taxon>
        <taxon>Asteraceae</taxon>
        <taxon>Asteroideae</taxon>
        <taxon>Heliantheae alliance</taxon>
        <taxon>Heliantheae</taxon>
        <taxon>Ambrosia</taxon>
    </lineage>
</organism>
<dbReference type="PANTHER" id="PTHR10334">
    <property type="entry name" value="CYSTEINE-RICH SECRETORY PROTEIN-RELATED"/>
    <property type="match status" value="1"/>
</dbReference>